<dbReference type="Pfam" id="PF00202">
    <property type="entry name" value="Aminotran_3"/>
    <property type="match status" value="1"/>
</dbReference>
<proteinExistence type="inferred from homology"/>
<dbReference type="InterPro" id="IPR005814">
    <property type="entry name" value="Aminotrans_3"/>
</dbReference>
<dbReference type="SUPFAM" id="SSF53383">
    <property type="entry name" value="PLP-dependent transferases"/>
    <property type="match status" value="1"/>
</dbReference>
<name>A0A061SCI5_9CHLO</name>
<reference evidence="3" key="1">
    <citation type="submission" date="2014-05" db="EMBL/GenBank/DDBJ databases">
        <title>The transcriptome of the halophilic microalga Tetraselmis sp. GSL018 isolated from the Great Salt Lake, Utah.</title>
        <authorList>
            <person name="Jinkerson R.E."/>
            <person name="D'Adamo S."/>
            <person name="Posewitz M.C."/>
        </authorList>
    </citation>
    <scope>NUCLEOTIDE SEQUENCE</scope>
    <source>
        <strain evidence="3">GSL018</strain>
    </source>
</reference>
<dbReference type="InterPro" id="IPR015421">
    <property type="entry name" value="PyrdxlP-dep_Trfase_major"/>
</dbReference>
<accession>A0A061SCI5</accession>
<dbReference type="Gene3D" id="3.90.1150.10">
    <property type="entry name" value="Aspartate Aminotransferase, domain 1"/>
    <property type="match status" value="1"/>
</dbReference>
<dbReference type="InterPro" id="IPR015422">
    <property type="entry name" value="PyrdxlP-dep_Trfase_small"/>
</dbReference>
<protein>
    <submittedName>
        <fullName evidence="3">Alanine--glyoxylate aminotransferase 2-like</fullName>
    </submittedName>
</protein>
<keyword evidence="3" id="KW-0032">Aminotransferase</keyword>
<evidence type="ECO:0000256" key="1">
    <source>
        <dbReference type="ARBA" id="ARBA00008954"/>
    </source>
</evidence>
<feature type="non-terminal residue" evidence="3">
    <location>
        <position position="159"/>
    </location>
</feature>
<dbReference type="GO" id="GO:0008483">
    <property type="term" value="F:transaminase activity"/>
    <property type="evidence" value="ECO:0007669"/>
    <property type="project" value="UniProtKB-KW"/>
</dbReference>
<dbReference type="GO" id="GO:0005739">
    <property type="term" value="C:mitochondrion"/>
    <property type="evidence" value="ECO:0007669"/>
    <property type="project" value="TreeGrafter"/>
</dbReference>
<dbReference type="EMBL" id="GBEZ01003117">
    <property type="protein sequence ID" value="JAC81998.1"/>
    <property type="molecule type" value="Transcribed_RNA"/>
</dbReference>
<dbReference type="GO" id="GO:0030170">
    <property type="term" value="F:pyridoxal phosphate binding"/>
    <property type="evidence" value="ECO:0007669"/>
    <property type="project" value="InterPro"/>
</dbReference>
<sequence>MGSIEEIQRARRLYLPQNLKVQYESSWNPGLHILKGEGCFLIDASGTLFLDCVNNVANVGHCESTVTTNISNQLYTLNTNTRYLGAQLPAYAEKLTQTMPEPLQVVYLTCSGSEANDLALRMVKASSKPGAVHIAVLGSAYHGHTLATLGISPYKFEVR</sequence>
<evidence type="ECO:0000256" key="2">
    <source>
        <dbReference type="ARBA" id="ARBA00022898"/>
    </source>
</evidence>
<gene>
    <name evidence="3" type="ORF">TSPGSL018_6678</name>
</gene>
<keyword evidence="3" id="KW-0808">Transferase</keyword>
<dbReference type="AlphaFoldDB" id="A0A061SCI5"/>
<dbReference type="PANTHER" id="PTHR45688:SF13">
    <property type="entry name" value="ALANINE--GLYOXYLATE AMINOTRANSFERASE 2-LIKE"/>
    <property type="match status" value="1"/>
</dbReference>
<dbReference type="InterPro" id="IPR015424">
    <property type="entry name" value="PyrdxlP-dep_Trfase"/>
</dbReference>
<comment type="similarity">
    <text evidence="1">Belongs to the class-III pyridoxal-phosphate-dependent aminotransferase family.</text>
</comment>
<dbReference type="PANTHER" id="PTHR45688">
    <property type="match status" value="1"/>
</dbReference>
<evidence type="ECO:0000313" key="3">
    <source>
        <dbReference type="EMBL" id="JAC81998.1"/>
    </source>
</evidence>
<dbReference type="Gene3D" id="3.40.640.10">
    <property type="entry name" value="Type I PLP-dependent aspartate aminotransferase-like (Major domain)"/>
    <property type="match status" value="1"/>
</dbReference>
<keyword evidence="2" id="KW-0663">Pyridoxal phosphate</keyword>
<organism evidence="3">
    <name type="scientific">Tetraselmis sp. GSL018</name>
    <dbReference type="NCBI Taxonomy" id="582737"/>
    <lineage>
        <taxon>Eukaryota</taxon>
        <taxon>Viridiplantae</taxon>
        <taxon>Chlorophyta</taxon>
        <taxon>core chlorophytes</taxon>
        <taxon>Chlorodendrophyceae</taxon>
        <taxon>Chlorodendrales</taxon>
        <taxon>Chlorodendraceae</taxon>
        <taxon>Tetraselmis</taxon>
    </lineage>
</organism>